<keyword evidence="1" id="KW-0175">Coiled coil</keyword>
<reference evidence="3" key="1">
    <citation type="submission" date="2017-02" db="UniProtKB">
        <authorList>
            <consortium name="WormBaseParasite"/>
        </authorList>
    </citation>
    <scope>IDENTIFICATION</scope>
</reference>
<keyword evidence="2" id="KW-1185">Reference proteome</keyword>
<proteinExistence type="predicted"/>
<dbReference type="Proteomes" id="UP000038045">
    <property type="component" value="Unplaced"/>
</dbReference>
<protein>
    <submittedName>
        <fullName evidence="3">Uncharacterized protein</fullName>
    </submittedName>
</protein>
<feature type="coiled-coil region" evidence="1">
    <location>
        <begin position="201"/>
        <end position="228"/>
    </location>
</feature>
<accession>A0A0N4ZRU3</accession>
<sequence>MKRLLLLRTSYTFKYAIPFKFGRFLMSINNNFNRRLHNDVLKLNERKTDLVNNLPTKEQLLAIDWLTESLAPKFFKESLRPFFQFCLNDVIFEDKINNYNINGKGNLSIHVAKVRSYFRYMSPFNRCEHKGSIIYDNDDHFTFLYKIHSLESSWKTYMPQFLVQFRPKEKIFEGAMEIYMNKDGRIFKIINRIVTEDDRIYAEKLDKLKKQQASIDELEERKRIEKEIKNIYGN</sequence>
<name>A0A0N4ZRU3_PARTI</name>
<dbReference type="WBParaSite" id="PTRK_0001122600.1">
    <property type="protein sequence ID" value="PTRK_0001122600.1"/>
    <property type="gene ID" value="PTRK_0001122600"/>
</dbReference>
<evidence type="ECO:0000313" key="3">
    <source>
        <dbReference type="WBParaSite" id="PTRK_0001122600.1"/>
    </source>
</evidence>
<evidence type="ECO:0000313" key="2">
    <source>
        <dbReference type="Proteomes" id="UP000038045"/>
    </source>
</evidence>
<evidence type="ECO:0000256" key="1">
    <source>
        <dbReference type="SAM" id="Coils"/>
    </source>
</evidence>
<dbReference type="AlphaFoldDB" id="A0A0N4ZRU3"/>
<organism evidence="2 3">
    <name type="scientific">Parastrongyloides trichosuri</name>
    <name type="common">Possum-specific nematode worm</name>
    <dbReference type="NCBI Taxonomy" id="131310"/>
    <lineage>
        <taxon>Eukaryota</taxon>
        <taxon>Metazoa</taxon>
        <taxon>Ecdysozoa</taxon>
        <taxon>Nematoda</taxon>
        <taxon>Chromadorea</taxon>
        <taxon>Rhabditida</taxon>
        <taxon>Tylenchina</taxon>
        <taxon>Panagrolaimomorpha</taxon>
        <taxon>Strongyloidoidea</taxon>
        <taxon>Strongyloididae</taxon>
        <taxon>Parastrongyloides</taxon>
    </lineage>
</organism>